<dbReference type="RefSeq" id="WP_042228534.1">
    <property type="nucleotide sequence ID" value="NZ_CP026520.1"/>
</dbReference>
<dbReference type="KEGG" id="pchi:PC41400_11540"/>
<accession>A0A410WVB0</accession>
<protein>
    <submittedName>
        <fullName evidence="2">DUF2953 domain-containing protein</fullName>
    </submittedName>
</protein>
<name>A0A410WVB0_9BACL</name>
<keyword evidence="4" id="KW-1185">Reference proteome</keyword>
<dbReference type="Proteomes" id="UP001527202">
    <property type="component" value="Unassembled WGS sequence"/>
</dbReference>
<reference evidence="1 4" key="2">
    <citation type="submission" date="2022-05" db="EMBL/GenBank/DDBJ databases">
        <title>Genome Sequencing of Bee-Associated Microbes.</title>
        <authorList>
            <person name="Dunlap C."/>
        </authorList>
    </citation>
    <scope>NUCLEOTIDE SEQUENCE [LARGE SCALE GENOMIC DNA]</scope>
    <source>
        <strain evidence="1 4">NRRL B-23120</strain>
    </source>
</reference>
<dbReference type="OrthoDB" id="1683589at2"/>
<dbReference type="EMBL" id="CP026520">
    <property type="protein sequence ID" value="QAV18263.1"/>
    <property type="molecule type" value="Genomic_DNA"/>
</dbReference>
<sequence>MLIGGIITAILLVLVLAAVLAMLSSVQLTLYWNRVGENDEMYVQVRALYGWIKYRFNVPAMQFNNLVDGLTLKINQTDQNKMDITKKSKSRIDKAYIKAFYREGKDLLRHTQGLNAWFKQTMSAFRCTELKWSTGVGAGDAVQTAILAGTVWTLKSAVVGLLTKYVPLSAVPKLAVNPQYNRTAFQIQFVCVIQAKAGALGLSGCRLIYRIFRTPGGMRAWFKLLRQVIPGDRTRAKRPEPAST</sequence>
<reference evidence="2 3" key="1">
    <citation type="submission" date="2018-01" db="EMBL/GenBank/DDBJ databases">
        <title>The whole genome sequencing and assembly of Paenibacillus chitinolyticus KCCM 41400 strain.</title>
        <authorList>
            <person name="Kim J.-Y."/>
            <person name="Park M.-K."/>
            <person name="Lee Y.-J."/>
            <person name="Yi H."/>
            <person name="Bahn Y.-S."/>
            <person name="Kim J.F."/>
            <person name="Lee D.-W."/>
        </authorList>
    </citation>
    <scope>NUCLEOTIDE SEQUENCE [LARGE SCALE GENOMIC DNA]</scope>
    <source>
        <strain evidence="2 3">KCCM 41400</strain>
    </source>
</reference>
<dbReference type="AlphaFoldDB" id="A0A410WVB0"/>
<dbReference type="InterPro" id="IPR021338">
    <property type="entry name" value="DUF2953"/>
</dbReference>
<proteinExistence type="predicted"/>
<organism evidence="2 3">
    <name type="scientific">Paenibacillus chitinolyticus</name>
    <dbReference type="NCBI Taxonomy" id="79263"/>
    <lineage>
        <taxon>Bacteria</taxon>
        <taxon>Bacillati</taxon>
        <taxon>Bacillota</taxon>
        <taxon>Bacilli</taxon>
        <taxon>Bacillales</taxon>
        <taxon>Paenibacillaceae</taxon>
        <taxon>Paenibacillus</taxon>
    </lineage>
</organism>
<gene>
    <name evidence="1" type="ORF">M5X16_01680</name>
    <name evidence="2" type="ORF">PC41400_11540</name>
</gene>
<evidence type="ECO:0000313" key="4">
    <source>
        <dbReference type="Proteomes" id="UP001527202"/>
    </source>
</evidence>
<evidence type="ECO:0000313" key="2">
    <source>
        <dbReference type="EMBL" id="QAV18263.1"/>
    </source>
</evidence>
<evidence type="ECO:0000313" key="3">
    <source>
        <dbReference type="Proteomes" id="UP000288943"/>
    </source>
</evidence>
<dbReference type="Pfam" id="PF11167">
    <property type="entry name" value="DUF2953"/>
    <property type="match status" value="1"/>
</dbReference>
<dbReference type="Proteomes" id="UP000288943">
    <property type="component" value="Chromosome"/>
</dbReference>
<evidence type="ECO:0000313" key="1">
    <source>
        <dbReference type="EMBL" id="MCY9594490.1"/>
    </source>
</evidence>
<dbReference type="EMBL" id="JAMDMJ010000001">
    <property type="protein sequence ID" value="MCY9594490.1"/>
    <property type="molecule type" value="Genomic_DNA"/>
</dbReference>
<dbReference type="GeneID" id="95375441"/>